<feature type="non-terminal residue" evidence="2">
    <location>
        <position position="63"/>
    </location>
</feature>
<protein>
    <submittedName>
        <fullName evidence="2">Uncharacterized protein</fullName>
    </submittedName>
</protein>
<sequence length="63" mass="7252">VHHYGEEDEWIDNSTWSCDSRSQPQQTDSGNDQSFYSVKERSHLNKSEFQPETVVMKGSETTA</sequence>
<accession>A0A392UKW1</accession>
<evidence type="ECO:0000313" key="3">
    <source>
        <dbReference type="Proteomes" id="UP000265520"/>
    </source>
</evidence>
<name>A0A392UKW1_9FABA</name>
<feature type="compositionally biased region" description="Polar residues" evidence="1">
    <location>
        <begin position="14"/>
        <end position="36"/>
    </location>
</feature>
<proteinExistence type="predicted"/>
<evidence type="ECO:0000256" key="1">
    <source>
        <dbReference type="SAM" id="MobiDB-lite"/>
    </source>
</evidence>
<keyword evidence="3" id="KW-1185">Reference proteome</keyword>
<comment type="caution">
    <text evidence="2">The sequence shown here is derived from an EMBL/GenBank/DDBJ whole genome shotgun (WGS) entry which is preliminary data.</text>
</comment>
<dbReference type="AlphaFoldDB" id="A0A392UKW1"/>
<reference evidence="2 3" key="1">
    <citation type="journal article" date="2018" name="Front. Plant Sci.">
        <title>Red Clover (Trifolium pratense) and Zigzag Clover (T. medium) - A Picture of Genomic Similarities and Differences.</title>
        <authorList>
            <person name="Dluhosova J."/>
            <person name="Istvanek J."/>
            <person name="Nedelnik J."/>
            <person name="Repkova J."/>
        </authorList>
    </citation>
    <scope>NUCLEOTIDE SEQUENCE [LARGE SCALE GENOMIC DNA]</scope>
    <source>
        <strain evidence="3">cv. 10/8</strain>
        <tissue evidence="2">Leaf</tissue>
    </source>
</reference>
<organism evidence="2 3">
    <name type="scientific">Trifolium medium</name>
    <dbReference type="NCBI Taxonomy" id="97028"/>
    <lineage>
        <taxon>Eukaryota</taxon>
        <taxon>Viridiplantae</taxon>
        <taxon>Streptophyta</taxon>
        <taxon>Embryophyta</taxon>
        <taxon>Tracheophyta</taxon>
        <taxon>Spermatophyta</taxon>
        <taxon>Magnoliopsida</taxon>
        <taxon>eudicotyledons</taxon>
        <taxon>Gunneridae</taxon>
        <taxon>Pentapetalae</taxon>
        <taxon>rosids</taxon>
        <taxon>fabids</taxon>
        <taxon>Fabales</taxon>
        <taxon>Fabaceae</taxon>
        <taxon>Papilionoideae</taxon>
        <taxon>50 kb inversion clade</taxon>
        <taxon>NPAAA clade</taxon>
        <taxon>Hologalegina</taxon>
        <taxon>IRL clade</taxon>
        <taxon>Trifolieae</taxon>
        <taxon>Trifolium</taxon>
    </lineage>
</organism>
<evidence type="ECO:0000313" key="2">
    <source>
        <dbReference type="EMBL" id="MCI73264.1"/>
    </source>
</evidence>
<dbReference type="Proteomes" id="UP000265520">
    <property type="component" value="Unassembled WGS sequence"/>
</dbReference>
<feature type="non-terminal residue" evidence="2">
    <location>
        <position position="1"/>
    </location>
</feature>
<feature type="region of interest" description="Disordered" evidence="1">
    <location>
        <begin position="14"/>
        <end position="63"/>
    </location>
</feature>
<dbReference type="EMBL" id="LXQA010834696">
    <property type="protein sequence ID" value="MCI73264.1"/>
    <property type="molecule type" value="Genomic_DNA"/>
</dbReference>